<comment type="caution">
    <text evidence="1">The sequence shown here is derived from an EMBL/GenBank/DDBJ whole genome shotgun (WGS) entry which is preliminary data.</text>
</comment>
<evidence type="ECO:0000313" key="2">
    <source>
        <dbReference type="Proteomes" id="UP000305681"/>
    </source>
</evidence>
<name>A0A5C4P067_9BURK</name>
<sequence length="92" mass="10364">MQLCAAIIKIKQIQLAVVQVEPEHTWPSTGPAVLLRAQRFFPTLPILLLAPRVGGFSRSYSTFDIAPLIKQINADEIEWQAYRPPPLPELPF</sequence>
<organism evidence="1 2">
    <name type="scientific">Janthinobacterium lividum</name>
    <dbReference type="NCBI Taxonomy" id="29581"/>
    <lineage>
        <taxon>Bacteria</taxon>
        <taxon>Pseudomonadati</taxon>
        <taxon>Pseudomonadota</taxon>
        <taxon>Betaproteobacteria</taxon>
        <taxon>Burkholderiales</taxon>
        <taxon>Oxalobacteraceae</taxon>
        <taxon>Janthinobacterium</taxon>
    </lineage>
</organism>
<reference evidence="1 2" key="1">
    <citation type="submission" date="2019-06" db="EMBL/GenBank/DDBJ databases">
        <title>Genome sequence of Janthinobacterium lividum UCD_MED1.</title>
        <authorList>
            <person name="De Leon M.E."/>
            <person name="Jospin G."/>
        </authorList>
    </citation>
    <scope>NUCLEOTIDE SEQUENCE [LARGE SCALE GENOMIC DNA]</scope>
    <source>
        <strain evidence="1 2">UCD_MED1</strain>
    </source>
</reference>
<accession>A0A5C4P067</accession>
<dbReference type="EMBL" id="VDGE01000001">
    <property type="protein sequence ID" value="TNC78297.1"/>
    <property type="molecule type" value="Genomic_DNA"/>
</dbReference>
<dbReference type="Proteomes" id="UP000305681">
    <property type="component" value="Unassembled WGS sequence"/>
</dbReference>
<dbReference type="AlphaFoldDB" id="A0A5C4P067"/>
<proteinExistence type="predicted"/>
<gene>
    <name evidence="1" type="ORF">FHI69_03115</name>
</gene>
<evidence type="ECO:0000313" key="1">
    <source>
        <dbReference type="EMBL" id="TNC78297.1"/>
    </source>
</evidence>
<dbReference type="RefSeq" id="WP_139089463.1">
    <property type="nucleotide sequence ID" value="NZ_VDGE01000001.1"/>
</dbReference>
<protein>
    <submittedName>
        <fullName evidence="1">Uncharacterized protein</fullName>
    </submittedName>
</protein>